<keyword evidence="3" id="KW-1185">Reference proteome</keyword>
<dbReference type="STRING" id="1035309.A0A2C5X311"/>
<dbReference type="OrthoDB" id="5376140at2759"/>
<feature type="region of interest" description="Disordered" evidence="1">
    <location>
        <begin position="152"/>
        <end position="172"/>
    </location>
</feature>
<name>A0A2C5X311_9PEZI</name>
<organism evidence="2 3">
    <name type="scientific">Ceratocystis fimbriata CBS 114723</name>
    <dbReference type="NCBI Taxonomy" id="1035309"/>
    <lineage>
        <taxon>Eukaryota</taxon>
        <taxon>Fungi</taxon>
        <taxon>Dikarya</taxon>
        <taxon>Ascomycota</taxon>
        <taxon>Pezizomycotina</taxon>
        <taxon>Sordariomycetes</taxon>
        <taxon>Hypocreomycetidae</taxon>
        <taxon>Microascales</taxon>
        <taxon>Ceratocystidaceae</taxon>
        <taxon>Ceratocystis</taxon>
    </lineage>
</organism>
<feature type="compositionally biased region" description="Polar residues" evidence="1">
    <location>
        <begin position="32"/>
        <end position="44"/>
    </location>
</feature>
<sequence length="1072" mass="121420">MLRPLLRAGSSSFQSLPRRSLGSHSCLKGRFSTPQLRSHASSSPALDGDNGHTSRPVAGRSLPHLDCNAANAIDPLLLEDKDIWELIQGALRAPESSSSLPELENPPQSSCPDRNQSPEEPEFDYEKSWSLDDGLRLLDRAFEAEISKDPLTAEEKHIREPTPTAPKGKAHKLRSIFNPDNPGEIPGGRSALAPQDALEYMKRFRRHFDLPESNKVTQIIATSPVLHYEQATAVEMLRNLFIEPRFPAPHEYRTLQKSLDRHGYTLENIKEWAWILSGNTEDECVTRLLDTGRGHPFFVLNSLLQTSNDSFVQRQSLSGLIKAVERSFVRDPPIANTRNAERYIANAAILMKYICAHCCRIWPSLLPICATMFVEMMEKTLPSIISNPEKLFVAQSALLNSSLQSFAKLSDTRAYKNSVFNWQSLRILLAYSDRQPKSFMLDRKSYVAVRLVLLASEHTPRERDIAGRLQDLWPPYPVPRDGIDEQVAPEENYSRVVKLGMMATEAGFSKTDLDREIDTLGGLGPDMTPTARQRAVLGNTNFSKTAREENIWAAKIRSTRNATEAWAVFNDPPTRRLTRPTARIYHALFRKLVARENTAPKYLPGDGRELTPIVIPNLTPFERARLTPPSVEQLYEQMKRDGTDADEACLSLLVQEAASVADACRYLEESTLTDAQYEAVAGPMLTENIETLRTVPRLIVSGFIRVLCRKHVRNQVDVELYHRATFYRIQKAVWLAWARFPGRHPSGVSVWRDICTVMSRSPTPRLHPNISEEANMAKLVPLFFRGFFHLVDSYGRDLESAANLFSIIEAYMVPHINAHKNFSLEKPLAGVMSVFAMEQQPPTQSNIPSAREYSRLKSTLLEQRQDSSSAEMAWLLRRFSGCFFNRIRDPGPLSPSSHDKVAASQDADDHSIDGEILPSIYTVPSDAVHRLMRAWAFTGNFAGMARLVRWIATEWTEGDLVDHESASTRERNSIHNALCAFRLFAEPFRPAKEVHALRDLIDNRAEKEDCGFSWPSEVERDLYGQGDLLGHAQLLKNVLDRILKQRGIVRKVHDLPDWEVDMEEWWEKLDYM</sequence>
<feature type="compositionally biased region" description="Low complexity" evidence="1">
    <location>
        <begin position="94"/>
        <end position="110"/>
    </location>
</feature>
<evidence type="ECO:0000313" key="2">
    <source>
        <dbReference type="EMBL" id="PHH52845.1"/>
    </source>
</evidence>
<proteinExistence type="predicted"/>
<feature type="region of interest" description="Disordered" evidence="1">
    <location>
        <begin position="94"/>
        <end position="126"/>
    </location>
</feature>
<feature type="region of interest" description="Disordered" evidence="1">
    <location>
        <begin position="1"/>
        <end position="59"/>
    </location>
</feature>
<dbReference type="Proteomes" id="UP000222788">
    <property type="component" value="Unassembled WGS sequence"/>
</dbReference>
<dbReference type="EMBL" id="APWK03000055">
    <property type="protein sequence ID" value="PHH52845.1"/>
    <property type="molecule type" value="Genomic_DNA"/>
</dbReference>
<dbReference type="AlphaFoldDB" id="A0A2C5X311"/>
<reference evidence="2 3" key="1">
    <citation type="journal article" date="2013" name="Fungal Biol.">
        <title>Analysis of microsatellite markers in the genome of the plant pathogen Ceratocystis fimbriata.</title>
        <authorList>
            <person name="Simpson M.C."/>
            <person name="Wilken P.M."/>
            <person name="Coetzee M.P."/>
            <person name="Wingfield M.J."/>
            <person name="Wingfield B.D."/>
        </authorList>
    </citation>
    <scope>NUCLEOTIDE SEQUENCE [LARGE SCALE GENOMIC DNA]</scope>
    <source>
        <strain evidence="2 3">CBS 114723</strain>
    </source>
</reference>
<evidence type="ECO:0000313" key="3">
    <source>
        <dbReference type="Proteomes" id="UP000222788"/>
    </source>
</evidence>
<evidence type="ECO:0000256" key="1">
    <source>
        <dbReference type="SAM" id="MobiDB-lite"/>
    </source>
</evidence>
<protein>
    <submittedName>
        <fullName evidence="2">Uncharacterized protein</fullName>
    </submittedName>
</protein>
<gene>
    <name evidence="2" type="ORF">CFIMG_008333RA00001</name>
</gene>
<comment type="caution">
    <text evidence="2">The sequence shown here is derived from an EMBL/GenBank/DDBJ whole genome shotgun (WGS) entry which is preliminary data.</text>
</comment>
<accession>A0A2C5X311</accession>
<reference evidence="2 3" key="2">
    <citation type="journal article" date="2013" name="IMA Fungus">
        <title>IMA Genome-F 1: Ceratocystis fimbriata: Draft nuclear genome sequence for the plant pathogen, Ceratocystis fimbriata.</title>
        <authorList>
            <person name="Wilken P.M."/>
            <person name="Steenkamp E.T."/>
            <person name="Wingfield M.J."/>
            <person name="de Beer Z.W."/>
            <person name="Wingfield B.D."/>
        </authorList>
    </citation>
    <scope>NUCLEOTIDE SEQUENCE [LARGE SCALE GENOMIC DNA]</scope>
    <source>
        <strain evidence="2 3">CBS 114723</strain>
    </source>
</reference>